<dbReference type="AlphaFoldDB" id="A0A1E1M6I1"/>
<dbReference type="SUPFAM" id="SSF51735">
    <property type="entry name" value="NAD(P)-binding Rossmann-fold domains"/>
    <property type="match status" value="1"/>
</dbReference>
<dbReference type="GO" id="GO:0016646">
    <property type="term" value="F:oxidoreductase activity, acting on the CH-NH group of donors, NAD or NADP as acceptor"/>
    <property type="evidence" value="ECO:0007669"/>
    <property type="project" value="TreeGrafter"/>
</dbReference>
<accession>A0A1E1M6I1</accession>
<dbReference type="EMBL" id="FJVC01000185">
    <property type="protein sequence ID" value="CZT44714.1"/>
    <property type="molecule type" value="Genomic_DNA"/>
</dbReference>
<gene>
    <name evidence="2" type="ORF">RSE6_04923</name>
</gene>
<sequence length="260" mass="27945">MRVLLLGATGNVGSRLLPALIAHHHHVVVYVRNPAKLSLAAKSKCEAIVVGSATDSAAIKSAILTHKIDAVVNAAGVAAMTGFTAQGDFGAIFENVVRGVREAVEERGNGVPIRFWGMSGFAVLDHPRRPFMIGDYIPLFPAHKLNYQLIKSQPSEAIAWSLFCASTMNPKHDTPQFPPSPDCSSDKLIASVDAPPSWTEKFRAVPLIGDYLNVMAQAGEYTAVLENCVDFIAADLERGLESGLVRKRVGVQEKEKGKAS</sequence>
<reference evidence="3" key="1">
    <citation type="submission" date="2016-03" db="EMBL/GenBank/DDBJ databases">
        <authorList>
            <person name="Guldener U."/>
        </authorList>
    </citation>
    <scope>NUCLEOTIDE SEQUENCE [LARGE SCALE GENOMIC DNA]</scope>
</reference>
<dbReference type="InterPro" id="IPR016040">
    <property type="entry name" value="NAD(P)-bd_dom"/>
</dbReference>
<dbReference type="InterPro" id="IPR036291">
    <property type="entry name" value="NAD(P)-bd_dom_sf"/>
</dbReference>
<proteinExistence type="predicted"/>
<evidence type="ECO:0000313" key="2">
    <source>
        <dbReference type="EMBL" id="CZT44714.1"/>
    </source>
</evidence>
<dbReference type="PANTHER" id="PTHR43355">
    <property type="entry name" value="FLAVIN REDUCTASE (NADPH)"/>
    <property type="match status" value="1"/>
</dbReference>
<dbReference type="Gene3D" id="3.40.50.720">
    <property type="entry name" value="NAD(P)-binding Rossmann-like Domain"/>
    <property type="match status" value="1"/>
</dbReference>
<protein>
    <recommendedName>
        <fullName evidence="1">NAD(P)-binding domain-containing protein</fullName>
    </recommendedName>
</protein>
<dbReference type="PANTHER" id="PTHR43355:SF7">
    <property type="entry name" value="NAD(P)-BINDING DOMAIN-CONTAINING PROTEIN"/>
    <property type="match status" value="1"/>
</dbReference>
<name>A0A1E1M6I1_RHYSE</name>
<keyword evidence="3" id="KW-1185">Reference proteome</keyword>
<organism evidence="2 3">
    <name type="scientific">Rhynchosporium secalis</name>
    <name type="common">Barley scald fungus</name>
    <dbReference type="NCBI Taxonomy" id="38038"/>
    <lineage>
        <taxon>Eukaryota</taxon>
        <taxon>Fungi</taxon>
        <taxon>Dikarya</taxon>
        <taxon>Ascomycota</taxon>
        <taxon>Pezizomycotina</taxon>
        <taxon>Leotiomycetes</taxon>
        <taxon>Helotiales</taxon>
        <taxon>Ploettnerulaceae</taxon>
        <taxon>Rhynchosporium</taxon>
    </lineage>
</organism>
<evidence type="ECO:0000259" key="1">
    <source>
        <dbReference type="Pfam" id="PF13460"/>
    </source>
</evidence>
<evidence type="ECO:0000313" key="3">
    <source>
        <dbReference type="Proteomes" id="UP000177625"/>
    </source>
</evidence>
<dbReference type="InterPro" id="IPR051606">
    <property type="entry name" value="Polyketide_Oxido-like"/>
</dbReference>
<feature type="domain" description="NAD(P)-binding" evidence="1">
    <location>
        <begin position="7"/>
        <end position="150"/>
    </location>
</feature>
<dbReference type="Pfam" id="PF13460">
    <property type="entry name" value="NAD_binding_10"/>
    <property type="match status" value="1"/>
</dbReference>
<dbReference type="Proteomes" id="UP000177625">
    <property type="component" value="Unassembled WGS sequence"/>
</dbReference>